<dbReference type="SUPFAM" id="SSF48452">
    <property type="entry name" value="TPR-like"/>
    <property type="match status" value="1"/>
</dbReference>
<feature type="coiled-coil region" evidence="1">
    <location>
        <begin position="365"/>
        <end position="399"/>
    </location>
</feature>
<organism evidence="2">
    <name type="scientific">hydrothermal vent metagenome</name>
    <dbReference type="NCBI Taxonomy" id="652676"/>
    <lineage>
        <taxon>unclassified sequences</taxon>
        <taxon>metagenomes</taxon>
        <taxon>ecological metagenomes</taxon>
    </lineage>
</organism>
<dbReference type="InterPro" id="IPR011990">
    <property type="entry name" value="TPR-like_helical_dom_sf"/>
</dbReference>
<dbReference type="Gene3D" id="1.25.40.10">
    <property type="entry name" value="Tetratricopeptide repeat domain"/>
    <property type="match status" value="1"/>
</dbReference>
<gene>
    <name evidence="2" type="ORF">MNB_SV-6-1431</name>
</gene>
<reference evidence="2" key="1">
    <citation type="submission" date="2016-10" db="EMBL/GenBank/DDBJ databases">
        <authorList>
            <person name="de Groot N.N."/>
        </authorList>
    </citation>
    <scope>NUCLEOTIDE SEQUENCE</scope>
</reference>
<dbReference type="AlphaFoldDB" id="A0A1W1BGZ0"/>
<dbReference type="EMBL" id="FPHC01000027">
    <property type="protein sequence ID" value="SFV52820.1"/>
    <property type="molecule type" value="Genomic_DNA"/>
</dbReference>
<accession>A0A1W1BGZ0</accession>
<proteinExistence type="predicted"/>
<evidence type="ECO:0000256" key="1">
    <source>
        <dbReference type="SAM" id="Coils"/>
    </source>
</evidence>
<sequence>MKKFKNYMTNLRKGYLANLTNVMQNEKMSAKEQKSFLNCMCRNTGDGMLGSHIDGKGICLSCGPLSCWPIPISTKKSGVLKCLNQIARERYSGDQAIFKEFHKLDEETYKKMHQLIEESNSKVVEDRVKKIYELIKTMDQDYEKKAFKAANIFNLAKEFMSQKDKKEIKSILIPRLRNIAHLRMSKRGDIKGAIEAIKTAQTLDEKNDALQRDLAQYKKWLEPWKRVVNEYIPDIKKDIDRGELKKASQKFRDIATKTSNGTYPPTSDPRWLNLSKFIDKKKIEISKKTQDTIKNIDDLVQKSDPKSALKLIDDFPKSWENYSDMVESKRESVVDRISNATSQEKAGDTSQENGDIYQALSHYKKSQELQKNRSVKKKYDELKDRIAKAQKQLQKGRRLWRDGELQQAIGEVTQAQKLVTNNKAINKTLKAMHIQKKMMDETLKKADRLIEYKKLDQARDTLRKAKRINSKYPPYVETIERLNGVKKSKKKHQEKLATKTKTTKIDLGIKPSSLVGRWSFGRSVHYGKSVDEHLCDLTLTSELVEGVGYKIKSCHPNESYWILEGERLLFVAQDKTVTTKFIQVEPDYWEGAYIGNIHSNEKIMHYLKRLKSIDKSHTDKADNASINKSKLPQVDTKMVVKSSKDTIQNISKPISVYNGTDGLSLTKSTFEPKEKITLSFKASPNYPKKSWIGMFKADLPHDGMSANNNKELAYYYIEKLSNGTFEFVAPTKEGDYDFRMFESSNGLEVVMVKFKVRELTLDRDKKSKNYKK</sequence>
<evidence type="ECO:0000313" key="2">
    <source>
        <dbReference type="EMBL" id="SFV52820.1"/>
    </source>
</evidence>
<protein>
    <submittedName>
        <fullName evidence="2">Uncharacterized protein</fullName>
    </submittedName>
</protein>
<name>A0A1W1BGZ0_9ZZZZ</name>
<keyword evidence="1" id="KW-0175">Coiled coil</keyword>